<evidence type="ECO:0000256" key="2">
    <source>
        <dbReference type="ARBA" id="ARBA00023136"/>
    </source>
</evidence>
<dbReference type="GO" id="GO:0005778">
    <property type="term" value="C:peroxisomal membrane"/>
    <property type="evidence" value="ECO:0007669"/>
    <property type="project" value="UniProtKB-SubCell"/>
</dbReference>
<dbReference type="Pfam" id="PF05648">
    <property type="entry name" value="PEX11"/>
    <property type="match status" value="1"/>
</dbReference>
<comment type="subcellular location">
    <subcellularLocation>
        <location evidence="4">Peroxisome membrane</location>
    </subcellularLocation>
</comment>
<proteinExistence type="predicted"/>
<dbReference type="GO" id="GO:0016559">
    <property type="term" value="P:peroxisome fission"/>
    <property type="evidence" value="ECO:0007669"/>
    <property type="project" value="InterPro"/>
</dbReference>
<name>A0AAD4QA29_9AGAM</name>
<keyword evidence="2" id="KW-0472">Membrane</keyword>
<evidence type="ECO:0000313" key="5">
    <source>
        <dbReference type="EMBL" id="KAH8990225.1"/>
    </source>
</evidence>
<keyword evidence="6" id="KW-1185">Reference proteome</keyword>
<dbReference type="PANTHER" id="PTHR12652">
    <property type="entry name" value="PEROXISOMAL BIOGENESIS FACTOR 11"/>
    <property type="match status" value="1"/>
</dbReference>
<dbReference type="Proteomes" id="UP001201163">
    <property type="component" value="Unassembled WGS sequence"/>
</dbReference>
<dbReference type="PANTHER" id="PTHR12652:SF25">
    <property type="entry name" value="MICROBODY (PEROXISOME) PROLIFERATION PROTEIN PEROXIN 11C (EUROFUNG)"/>
    <property type="match status" value="1"/>
</dbReference>
<evidence type="ECO:0000256" key="3">
    <source>
        <dbReference type="ARBA" id="ARBA00023140"/>
    </source>
</evidence>
<dbReference type="InterPro" id="IPR008733">
    <property type="entry name" value="PEX11"/>
</dbReference>
<dbReference type="EMBL" id="JAKELL010000031">
    <property type="protein sequence ID" value="KAH8990225.1"/>
    <property type="molecule type" value="Genomic_DNA"/>
</dbReference>
<gene>
    <name evidence="5" type="ORF">EDB92DRAFT_775057</name>
</gene>
<comment type="caution">
    <text evidence="5">The sequence shown here is derived from an EMBL/GenBank/DDBJ whole genome shotgun (WGS) entry which is preliminary data.</text>
</comment>
<accession>A0AAD4QA29</accession>
<organism evidence="5 6">
    <name type="scientific">Lactarius akahatsu</name>
    <dbReference type="NCBI Taxonomy" id="416441"/>
    <lineage>
        <taxon>Eukaryota</taxon>
        <taxon>Fungi</taxon>
        <taxon>Dikarya</taxon>
        <taxon>Basidiomycota</taxon>
        <taxon>Agaricomycotina</taxon>
        <taxon>Agaricomycetes</taxon>
        <taxon>Russulales</taxon>
        <taxon>Russulaceae</taxon>
        <taxon>Lactarius</taxon>
    </lineage>
</organism>
<keyword evidence="3" id="KW-0576">Peroxisome</keyword>
<evidence type="ECO:0000256" key="4">
    <source>
        <dbReference type="ARBA" id="ARBA00046271"/>
    </source>
</evidence>
<evidence type="ECO:0000313" key="6">
    <source>
        <dbReference type="Proteomes" id="UP001201163"/>
    </source>
</evidence>
<evidence type="ECO:0000256" key="1">
    <source>
        <dbReference type="ARBA" id="ARBA00022593"/>
    </source>
</evidence>
<sequence length="360" mass="41008">MTMATTYKPLTAERIEDMTLGAFGNLRPSDTLNHLIRYLSTWSGSDKLFMLIQYGAKVLIPILEARARLQHRAGVRTQPTSSIAPKLAKLASTIGSARSLWGLWGMLPIIQWLIALERAPPPTRRLLTIERTQGWSMLAFFPLQQLSFLRTNDLVPAALHLPTPSGGRPRRVAIHDGAVSLWSTRLWMAYVVLQLAHLREDRALLVKRQRALEKLSVREKLQPPERAELARRWDAWYNELAVNLSYLPMTIHWSLEKGLFGNDIWVSLFGFAAAIASFRSGWKATALPPPPPPAELSEDAPETQILRPYIRVSRHPHLWRMTMSVGTTRLFSFPLLSMAYVYYRVLIREINLMLNFPSNL</sequence>
<protein>
    <submittedName>
        <fullName evidence="5">Uncharacterized protein</fullName>
    </submittedName>
</protein>
<reference evidence="5" key="1">
    <citation type="submission" date="2022-01" db="EMBL/GenBank/DDBJ databases">
        <title>Comparative genomics reveals a dynamic genome evolution in the ectomycorrhizal milk-cap (Lactarius) mushrooms.</title>
        <authorList>
            <consortium name="DOE Joint Genome Institute"/>
            <person name="Lebreton A."/>
            <person name="Tang N."/>
            <person name="Kuo A."/>
            <person name="LaButti K."/>
            <person name="Drula E."/>
            <person name="Barry K."/>
            <person name="Clum A."/>
            <person name="Lipzen A."/>
            <person name="Mousain D."/>
            <person name="Ng V."/>
            <person name="Wang R."/>
            <person name="Wang X."/>
            <person name="Dai Y."/>
            <person name="Henrissat B."/>
            <person name="Grigoriev I.V."/>
            <person name="Guerin-Laguette A."/>
            <person name="Yu F."/>
            <person name="Martin F.M."/>
        </authorList>
    </citation>
    <scope>NUCLEOTIDE SEQUENCE</scope>
    <source>
        <strain evidence="5">QP</strain>
    </source>
</reference>
<dbReference type="AlphaFoldDB" id="A0AAD4QA29"/>
<keyword evidence="1" id="KW-0962">Peroxisome biogenesis</keyword>